<keyword evidence="6 10" id="KW-0418">Kinase</keyword>
<dbReference type="STRING" id="440168.SAMN04487974_102390"/>
<comment type="function">
    <text evidence="10">Catalyzes the phosphorylation of the position 2 hydroxy group of 4-diphosphocytidyl-2C-methyl-D-erythritol.</text>
</comment>
<dbReference type="AlphaFoldDB" id="A0A1G7TX97"/>
<feature type="active site" evidence="10">
    <location>
        <position position="12"/>
    </location>
</feature>
<name>A0A1G7TX97_9HYPH</name>
<evidence type="ECO:0000256" key="8">
    <source>
        <dbReference type="ARBA" id="ARBA00023229"/>
    </source>
</evidence>
<dbReference type="GO" id="GO:0019288">
    <property type="term" value="P:isopentenyl diphosphate biosynthetic process, methylerythritol 4-phosphate pathway"/>
    <property type="evidence" value="ECO:0007669"/>
    <property type="project" value="UniProtKB-UniRule"/>
</dbReference>
<feature type="domain" description="GHMP kinase N-terminal" evidence="11">
    <location>
        <begin position="69"/>
        <end position="148"/>
    </location>
</feature>
<proteinExistence type="inferred from homology"/>
<dbReference type="RefSeq" id="WP_090593304.1">
    <property type="nucleotide sequence ID" value="NZ_FNCS01000002.1"/>
</dbReference>
<comment type="pathway">
    <text evidence="10">Isoprenoid biosynthesis; isopentenyl diphosphate biosynthesis via DXP pathway; isopentenyl diphosphate from 1-deoxy-D-xylulose 5-phosphate: step 3/6.</text>
</comment>
<sequence length="291" mass="31013">MDGAFSETAPAKVNLALHVVGRRDDGFHLLHTLCVFTDLADQLWAVPARKDALIVTGPFGADLPNGRSNLVIRALEKFRAQFPDYLPDGIEIHLEKHLPVAAGLGGGSADAAAVLRLLAAMSAEPIPDSELFALAATLGADVPMCLLSRPCEVTGIGETLRPLPAFPHMHLVLVNPLEEVSTPEVFKRLVDRHNPKMPPLPEPLDRAAHLSLWLQDTRNDLQPPATLLVPAIEDIVSAIAVTPGCSLARMSGSGATCFGLYGSAAAAHQAAHDLREKLPGFWVAATPLLED</sequence>
<evidence type="ECO:0000259" key="11">
    <source>
        <dbReference type="Pfam" id="PF00288"/>
    </source>
</evidence>
<dbReference type="Gene3D" id="3.30.230.10">
    <property type="match status" value="1"/>
</dbReference>
<dbReference type="Pfam" id="PF08544">
    <property type="entry name" value="GHMP_kinases_C"/>
    <property type="match status" value="1"/>
</dbReference>
<dbReference type="UniPathway" id="UPA00056">
    <property type="reaction ID" value="UER00094"/>
</dbReference>
<evidence type="ECO:0000259" key="12">
    <source>
        <dbReference type="Pfam" id="PF08544"/>
    </source>
</evidence>
<dbReference type="OrthoDB" id="9809438at2"/>
<protein>
    <recommendedName>
        <fullName evidence="3 10">4-diphosphocytidyl-2-C-methyl-D-erythritol kinase</fullName>
        <shortName evidence="10">CMK</shortName>
        <ecNumber evidence="2 10">2.7.1.148</ecNumber>
    </recommendedName>
    <alternativeName>
        <fullName evidence="9 10">4-(cytidine-5'-diphospho)-2-C-methyl-D-erythritol kinase</fullName>
    </alternativeName>
</protein>
<evidence type="ECO:0000313" key="13">
    <source>
        <dbReference type="EMBL" id="SDG39644.1"/>
    </source>
</evidence>
<evidence type="ECO:0000256" key="7">
    <source>
        <dbReference type="ARBA" id="ARBA00022840"/>
    </source>
</evidence>
<dbReference type="GO" id="GO:0050515">
    <property type="term" value="F:4-(cytidine 5'-diphospho)-2-C-methyl-D-erythritol kinase activity"/>
    <property type="evidence" value="ECO:0007669"/>
    <property type="project" value="UniProtKB-UniRule"/>
</dbReference>
<dbReference type="GO" id="GO:0005524">
    <property type="term" value="F:ATP binding"/>
    <property type="evidence" value="ECO:0007669"/>
    <property type="project" value="UniProtKB-UniRule"/>
</dbReference>
<feature type="active site" evidence="10">
    <location>
        <position position="141"/>
    </location>
</feature>
<dbReference type="GO" id="GO:0016114">
    <property type="term" value="P:terpenoid biosynthetic process"/>
    <property type="evidence" value="ECO:0007669"/>
    <property type="project" value="UniProtKB-UniRule"/>
</dbReference>
<dbReference type="Pfam" id="PF00288">
    <property type="entry name" value="GHMP_kinases_N"/>
    <property type="match status" value="1"/>
</dbReference>
<dbReference type="Gene3D" id="3.30.70.890">
    <property type="entry name" value="GHMP kinase, C-terminal domain"/>
    <property type="match status" value="1"/>
</dbReference>
<dbReference type="EC" id="2.7.1.148" evidence="2 10"/>
<gene>
    <name evidence="10" type="primary">ispE</name>
    <name evidence="13" type="ORF">SAMN04487974_102390</name>
</gene>
<reference evidence="13 14" key="1">
    <citation type="submission" date="2016-10" db="EMBL/GenBank/DDBJ databases">
        <authorList>
            <person name="de Groot N.N."/>
        </authorList>
    </citation>
    <scope>NUCLEOTIDE SEQUENCE [LARGE SCALE GENOMIC DNA]</scope>
    <source>
        <strain evidence="13 14">CGMCC 1.10267</strain>
    </source>
</reference>
<keyword evidence="7 10" id="KW-0067">ATP-binding</keyword>
<organism evidence="13 14">
    <name type="scientific">Pelagibacterium luteolum</name>
    <dbReference type="NCBI Taxonomy" id="440168"/>
    <lineage>
        <taxon>Bacteria</taxon>
        <taxon>Pseudomonadati</taxon>
        <taxon>Pseudomonadota</taxon>
        <taxon>Alphaproteobacteria</taxon>
        <taxon>Hyphomicrobiales</taxon>
        <taxon>Devosiaceae</taxon>
        <taxon>Pelagibacterium</taxon>
    </lineage>
</organism>
<keyword evidence="14" id="KW-1185">Reference proteome</keyword>
<evidence type="ECO:0000256" key="5">
    <source>
        <dbReference type="ARBA" id="ARBA00022741"/>
    </source>
</evidence>
<feature type="binding site" evidence="10">
    <location>
        <begin position="99"/>
        <end position="109"/>
    </location>
    <ligand>
        <name>ATP</name>
        <dbReference type="ChEBI" id="CHEBI:30616"/>
    </ligand>
</feature>
<dbReference type="EMBL" id="FNCS01000002">
    <property type="protein sequence ID" value="SDG39644.1"/>
    <property type="molecule type" value="Genomic_DNA"/>
</dbReference>
<evidence type="ECO:0000256" key="1">
    <source>
        <dbReference type="ARBA" id="ARBA00009684"/>
    </source>
</evidence>
<dbReference type="NCBIfam" id="TIGR00154">
    <property type="entry name" value="ispE"/>
    <property type="match status" value="1"/>
</dbReference>
<dbReference type="NCBIfam" id="NF011202">
    <property type="entry name" value="PRK14608.1"/>
    <property type="match status" value="1"/>
</dbReference>
<evidence type="ECO:0000256" key="2">
    <source>
        <dbReference type="ARBA" id="ARBA00012052"/>
    </source>
</evidence>
<evidence type="ECO:0000313" key="14">
    <source>
        <dbReference type="Proteomes" id="UP000199495"/>
    </source>
</evidence>
<evidence type="ECO:0000256" key="9">
    <source>
        <dbReference type="ARBA" id="ARBA00032554"/>
    </source>
</evidence>
<dbReference type="PANTHER" id="PTHR43527">
    <property type="entry name" value="4-DIPHOSPHOCYTIDYL-2-C-METHYL-D-ERYTHRITOL KINASE, CHLOROPLASTIC"/>
    <property type="match status" value="1"/>
</dbReference>
<dbReference type="PANTHER" id="PTHR43527:SF2">
    <property type="entry name" value="4-DIPHOSPHOCYTIDYL-2-C-METHYL-D-ERYTHRITOL KINASE, CHLOROPLASTIC"/>
    <property type="match status" value="1"/>
</dbReference>
<dbReference type="Proteomes" id="UP000199495">
    <property type="component" value="Unassembled WGS sequence"/>
</dbReference>
<keyword evidence="4 10" id="KW-0808">Transferase</keyword>
<dbReference type="InterPro" id="IPR004424">
    <property type="entry name" value="IspE"/>
</dbReference>
<evidence type="ECO:0000256" key="4">
    <source>
        <dbReference type="ARBA" id="ARBA00022679"/>
    </source>
</evidence>
<dbReference type="InterPro" id="IPR020568">
    <property type="entry name" value="Ribosomal_Su5_D2-typ_SF"/>
</dbReference>
<dbReference type="SUPFAM" id="SSF54211">
    <property type="entry name" value="Ribosomal protein S5 domain 2-like"/>
    <property type="match status" value="1"/>
</dbReference>
<dbReference type="InterPro" id="IPR013750">
    <property type="entry name" value="GHMP_kinase_C_dom"/>
</dbReference>
<dbReference type="HAMAP" id="MF_00061">
    <property type="entry name" value="IspE"/>
    <property type="match status" value="1"/>
</dbReference>
<accession>A0A1G7TX97</accession>
<dbReference type="SUPFAM" id="SSF55060">
    <property type="entry name" value="GHMP Kinase, C-terminal domain"/>
    <property type="match status" value="1"/>
</dbReference>
<dbReference type="InterPro" id="IPR014721">
    <property type="entry name" value="Ribsml_uS5_D2-typ_fold_subgr"/>
</dbReference>
<feature type="domain" description="GHMP kinase C-terminal" evidence="12">
    <location>
        <begin position="208"/>
        <end position="279"/>
    </location>
</feature>
<dbReference type="PIRSF" id="PIRSF010376">
    <property type="entry name" value="IspE"/>
    <property type="match status" value="1"/>
</dbReference>
<keyword evidence="5 10" id="KW-0547">Nucleotide-binding</keyword>
<comment type="similarity">
    <text evidence="1 10">Belongs to the GHMP kinase family. IspE subfamily.</text>
</comment>
<evidence type="ECO:0000256" key="10">
    <source>
        <dbReference type="HAMAP-Rule" id="MF_00061"/>
    </source>
</evidence>
<evidence type="ECO:0000256" key="6">
    <source>
        <dbReference type="ARBA" id="ARBA00022777"/>
    </source>
</evidence>
<evidence type="ECO:0000256" key="3">
    <source>
        <dbReference type="ARBA" id="ARBA00017473"/>
    </source>
</evidence>
<comment type="catalytic activity">
    <reaction evidence="10">
        <text>4-CDP-2-C-methyl-D-erythritol + ATP = 4-CDP-2-C-methyl-D-erythritol 2-phosphate + ADP + H(+)</text>
        <dbReference type="Rhea" id="RHEA:18437"/>
        <dbReference type="ChEBI" id="CHEBI:15378"/>
        <dbReference type="ChEBI" id="CHEBI:30616"/>
        <dbReference type="ChEBI" id="CHEBI:57823"/>
        <dbReference type="ChEBI" id="CHEBI:57919"/>
        <dbReference type="ChEBI" id="CHEBI:456216"/>
        <dbReference type="EC" id="2.7.1.148"/>
    </reaction>
</comment>
<dbReference type="InterPro" id="IPR006204">
    <property type="entry name" value="GHMP_kinase_N_dom"/>
</dbReference>
<dbReference type="InterPro" id="IPR036554">
    <property type="entry name" value="GHMP_kinase_C_sf"/>
</dbReference>
<keyword evidence="8 10" id="KW-0414">Isoprene biosynthesis</keyword>